<dbReference type="RefSeq" id="WP_283217726.1">
    <property type="nucleotide sequence ID" value="NZ_LGFD01000029.1"/>
</dbReference>
<dbReference type="InterPro" id="IPR029044">
    <property type="entry name" value="Nucleotide-diphossugar_trans"/>
</dbReference>
<comment type="caution">
    <text evidence="2">The sequence shown here is derived from an EMBL/GenBank/DDBJ whole genome shotgun (WGS) entry which is preliminary data.</text>
</comment>
<dbReference type="EMBL" id="LGFD01000029">
    <property type="protein sequence ID" value="KUK17263.1"/>
    <property type="molecule type" value="Genomic_DNA"/>
</dbReference>
<reference evidence="3" key="1">
    <citation type="journal article" date="2015" name="MBio">
        <title>Genome-Resolved Metagenomic Analysis Reveals Roles for Candidate Phyla and Other Microbial Community Members in Biogeochemical Transformations in Oil Reservoirs.</title>
        <authorList>
            <person name="Hu P."/>
            <person name="Tom L."/>
            <person name="Singh A."/>
            <person name="Thomas B.C."/>
            <person name="Baker B.J."/>
            <person name="Piceno Y.M."/>
            <person name="Andersen G.L."/>
            <person name="Banfield J.F."/>
        </authorList>
    </citation>
    <scope>NUCLEOTIDE SEQUENCE [LARGE SCALE GENOMIC DNA]</scope>
</reference>
<dbReference type="PANTHER" id="PTHR22916">
    <property type="entry name" value="GLYCOSYLTRANSFERASE"/>
    <property type="match status" value="1"/>
</dbReference>
<evidence type="ECO:0000313" key="3">
    <source>
        <dbReference type="Proteomes" id="UP000053911"/>
    </source>
</evidence>
<gene>
    <name evidence="2" type="ORF">XD54_1432</name>
</gene>
<evidence type="ECO:0000259" key="1">
    <source>
        <dbReference type="Pfam" id="PF00535"/>
    </source>
</evidence>
<keyword evidence="2" id="KW-0808">Transferase</keyword>
<dbReference type="PANTHER" id="PTHR22916:SF3">
    <property type="entry name" value="UDP-GLCNAC:BETAGAL BETA-1,3-N-ACETYLGLUCOSAMINYLTRANSFERASE-LIKE PROTEIN 1"/>
    <property type="match status" value="1"/>
</dbReference>
<dbReference type="Gene3D" id="3.90.550.10">
    <property type="entry name" value="Spore Coat Polysaccharide Biosynthesis Protein SpsA, Chain A"/>
    <property type="match status" value="1"/>
</dbReference>
<dbReference type="SUPFAM" id="SSF53448">
    <property type="entry name" value="Nucleotide-diphospho-sugar transferases"/>
    <property type="match status" value="1"/>
</dbReference>
<dbReference type="AlphaFoldDB" id="A0A101EL55"/>
<accession>A0A101EL55</accession>
<protein>
    <submittedName>
        <fullName evidence="2">Glycosyl transferase, family 2</fullName>
    </submittedName>
</protein>
<sequence>MVEVSVIIPAYNAGRHISKTLQSLKAQTFEDIEVVVVNDGSTDNTVEVVEKALSDAPFPWKVVSQENMGASAARNRGLKMAKGKYVLFLDSDDYIHKMFIERMYHTAIKENYQAVFSNVVWVNSEDNRIIRNSNNRCHSSASSGRDVLKLMLQREFTIVVDNGIYEKSFLIKNSIKFNSKRKQFYGDVLEFVFRVLYKAQRVGCVPDVFVACSIRDNSVSSTLDKTHLILHFNNLVESYHEIQNHMINSDKEMSKLLTQYIGYRLLVILFKLYAIGETDASNKLKTKNIFLLKQAPTRNIRDFVIKFLVLYWPGLCRLALILHSKT</sequence>
<evidence type="ECO:0000313" key="2">
    <source>
        <dbReference type="EMBL" id="KUK17263.1"/>
    </source>
</evidence>
<dbReference type="Proteomes" id="UP000053911">
    <property type="component" value="Unassembled WGS sequence"/>
</dbReference>
<name>A0A101EL55_9EURY</name>
<proteinExistence type="predicted"/>
<organism evidence="2 3">
    <name type="scientific">Thermococcus sibiricus</name>
    <dbReference type="NCBI Taxonomy" id="172049"/>
    <lineage>
        <taxon>Archaea</taxon>
        <taxon>Methanobacteriati</taxon>
        <taxon>Methanobacteriota</taxon>
        <taxon>Thermococci</taxon>
        <taxon>Thermococcales</taxon>
        <taxon>Thermococcaceae</taxon>
        <taxon>Thermococcus</taxon>
    </lineage>
</organism>
<dbReference type="InterPro" id="IPR001173">
    <property type="entry name" value="Glyco_trans_2-like"/>
</dbReference>
<dbReference type="CDD" id="cd00761">
    <property type="entry name" value="Glyco_tranf_GTA_type"/>
    <property type="match status" value="1"/>
</dbReference>
<dbReference type="PATRIC" id="fig|172049.5.peg.570"/>
<dbReference type="GO" id="GO:0016758">
    <property type="term" value="F:hexosyltransferase activity"/>
    <property type="evidence" value="ECO:0007669"/>
    <property type="project" value="UniProtKB-ARBA"/>
</dbReference>
<feature type="domain" description="Glycosyltransferase 2-like" evidence="1">
    <location>
        <begin position="5"/>
        <end position="138"/>
    </location>
</feature>
<dbReference type="Pfam" id="PF00535">
    <property type="entry name" value="Glycos_transf_2"/>
    <property type="match status" value="1"/>
</dbReference>